<evidence type="ECO:0000256" key="1">
    <source>
        <dbReference type="ARBA" id="ARBA00022505"/>
    </source>
</evidence>
<dbReference type="EMBL" id="CAFBQP010000106">
    <property type="protein sequence ID" value="CAB5067589.1"/>
    <property type="molecule type" value="Genomic_DNA"/>
</dbReference>
<dbReference type="EMBL" id="CAEZXX010000178">
    <property type="protein sequence ID" value="CAB4725058.1"/>
    <property type="molecule type" value="Genomic_DNA"/>
</dbReference>
<accession>A0A6J7EDY2</accession>
<dbReference type="SMART" id="SM01008">
    <property type="entry name" value="Ald_Xan_dh_C"/>
    <property type="match status" value="1"/>
</dbReference>
<dbReference type="SUPFAM" id="SSF56003">
    <property type="entry name" value="Molybdenum cofactor-binding domain"/>
    <property type="match status" value="1"/>
</dbReference>
<evidence type="ECO:0000313" key="6">
    <source>
        <dbReference type="EMBL" id="CAB4881462.1"/>
    </source>
</evidence>
<organism evidence="6">
    <name type="scientific">freshwater metagenome</name>
    <dbReference type="NCBI Taxonomy" id="449393"/>
    <lineage>
        <taxon>unclassified sequences</taxon>
        <taxon>metagenomes</taxon>
        <taxon>ecological metagenomes</taxon>
    </lineage>
</organism>
<dbReference type="GO" id="GO:0016491">
    <property type="term" value="F:oxidoreductase activity"/>
    <property type="evidence" value="ECO:0007669"/>
    <property type="project" value="UniProtKB-KW"/>
</dbReference>
<dbReference type="PANTHER" id="PTHR11908:SF132">
    <property type="entry name" value="ALDEHYDE OXIDASE 1-RELATED"/>
    <property type="match status" value="1"/>
</dbReference>
<keyword evidence="1" id="KW-0500">Molybdenum</keyword>
<dbReference type="InterPro" id="IPR046867">
    <property type="entry name" value="AldOxase/xan_DH_MoCoBD2"/>
</dbReference>
<dbReference type="SUPFAM" id="SSF54665">
    <property type="entry name" value="CO dehydrogenase molybdoprotein N-domain-like"/>
    <property type="match status" value="1"/>
</dbReference>
<dbReference type="InterPro" id="IPR036856">
    <property type="entry name" value="Ald_Oxase/Xan_DH_a/b_sf"/>
</dbReference>
<sequence>MGARDEPVLRREDPRFLTGRGTFISGLHHPALTGAAHCAFVRSTEPHGRITSIDTSEAVSMPGVIAVFTGAHSGTELWPLMPRLQFMNQKMYRPMLATDTVRFVGEPLAIVVAETAYLAADAAEAVVAHYESLPAVVSLDDALASTVVLHDAAGTNVSWEWSTPAFEDDPFEACDVIVEFSLRHPRLNPGPMEPRAGAVAWYDNGRCISWVTSQRPAGAKHIIESSLGLAPGTVRVIAPDVGGGFGSKSGFGCYPEDVVLAWASRRIGRPLRWTESRTEAMVAMGHGRASTHRIRLGGTGDGTVLAYSVEAFQDSGAYPAMGTFTVSNLRNSGTGVYDIPAARVSGTSLVTNTTPTVAFRGAGRPEAACDIERAMDRFALALGIDPVDVRLRNVVAPDRFPYRTAVGSTYDSGEYARAINKVVESSRYRALRSEQATRRARGDRTQIGVGMACTTEITGGGEELAECRVNDDGTVDVIVGTSPHGQGHETTFAEIVMSELGIHRDRIRVLHSDTDLAPFGGGTIGSRSAQLGGSSAYGAARAAVEAARQVAADLLEASEADIEFDKAHGTFAVVGTPARSLAWADLGAIEASHRFESPGTFAFGACIAVIELDTETGCVRVREMHTVDDAGTILNHQIAEGQVHGGLGLAVGAALYEEMHYGNDGVPRTANFADYALVSSCEMPLFHTDGTETPSPCNPLGVKGIGESGTVVGTPALQSAVMDALSVLGVEHLDMPYTPLRVWEALQQVS</sequence>
<dbReference type="Pfam" id="PF20256">
    <property type="entry name" value="MoCoBD_2"/>
    <property type="match status" value="1"/>
</dbReference>
<evidence type="ECO:0000256" key="2">
    <source>
        <dbReference type="ARBA" id="ARBA00023002"/>
    </source>
</evidence>
<feature type="domain" description="Aldehyde oxidase/xanthine dehydrogenase a/b hammerhead" evidence="3">
    <location>
        <begin position="18"/>
        <end position="134"/>
    </location>
</feature>
<keyword evidence="2" id="KW-0560">Oxidoreductase</keyword>
<proteinExistence type="predicted"/>
<evidence type="ECO:0000313" key="5">
    <source>
        <dbReference type="EMBL" id="CAB4754132.1"/>
    </source>
</evidence>
<dbReference type="GO" id="GO:0005506">
    <property type="term" value="F:iron ion binding"/>
    <property type="evidence" value="ECO:0007669"/>
    <property type="project" value="InterPro"/>
</dbReference>
<dbReference type="Pfam" id="PF02738">
    <property type="entry name" value="MoCoBD_1"/>
    <property type="match status" value="1"/>
</dbReference>
<dbReference type="InterPro" id="IPR008274">
    <property type="entry name" value="AldOxase/xan_DH_MoCoBD1"/>
</dbReference>
<dbReference type="Gene3D" id="3.30.365.10">
    <property type="entry name" value="Aldehyde oxidase/xanthine dehydrogenase, molybdopterin binding domain"/>
    <property type="match status" value="4"/>
</dbReference>
<dbReference type="InterPro" id="IPR016208">
    <property type="entry name" value="Ald_Oxase/xanthine_DH-like"/>
</dbReference>
<evidence type="ECO:0000313" key="7">
    <source>
        <dbReference type="EMBL" id="CAB5067589.1"/>
    </source>
</evidence>
<name>A0A6J7EDY2_9ZZZZ</name>
<dbReference type="Gene3D" id="3.90.1170.50">
    <property type="entry name" value="Aldehyde oxidase/xanthine dehydrogenase, a/b hammerhead"/>
    <property type="match status" value="1"/>
</dbReference>
<dbReference type="AlphaFoldDB" id="A0A6J7EDY2"/>
<dbReference type="Pfam" id="PF01315">
    <property type="entry name" value="Ald_Xan_dh_C"/>
    <property type="match status" value="1"/>
</dbReference>
<dbReference type="PANTHER" id="PTHR11908">
    <property type="entry name" value="XANTHINE DEHYDROGENASE"/>
    <property type="match status" value="1"/>
</dbReference>
<reference evidence="6" key="1">
    <citation type="submission" date="2020-05" db="EMBL/GenBank/DDBJ databases">
        <authorList>
            <person name="Chiriac C."/>
            <person name="Salcher M."/>
            <person name="Ghai R."/>
            <person name="Kavagutti S V."/>
        </authorList>
    </citation>
    <scope>NUCLEOTIDE SEQUENCE</scope>
</reference>
<evidence type="ECO:0000313" key="4">
    <source>
        <dbReference type="EMBL" id="CAB4725058.1"/>
    </source>
</evidence>
<dbReference type="EMBL" id="CAFBLR010000151">
    <property type="protein sequence ID" value="CAB4881462.1"/>
    <property type="molecule type" value="Genomic_DNA"/>
</dbReference>
<dbReference type="InterPro" id="IPR037165">
    <property type="entry name" value="AldOxase/xan_DH_Mopterin-bd_sf"/>
</dbReference>
<dbReference type="EMBL" id="CAEZYY010000013">
    <property type="protein sequence ID" value="CAB4754132.1"/>
    <property type="molecule type" value="Genomic_DNA"/>
</dbReference>
<dbReference type="InterPro" id="IPR000674">
    <property type="entry name" value="Ald_Oxase/Xan_DH_a/b"/>
</dbReference>
<gene>
    <name evidence="4" type="ORF">UFOPK2602_02010</name>
    <name evidence="5" type="ORF">UFOPK2806_01199</name>
    <name evidence="6" type="ORF">UFOPK3417_01410</name>
    <name evidence="7" type="ORF">UFOPK4306_02118</name>
</gene>
<evidence type="ECO:0000259" key="3">
    <source>
        <dbReference type="SMART" id="SM01008"/>
    </source>
</evidence>
<protein>
    <submittedName>
        <fullName evidence="6">Unannotated protein</fullName>
    </submittedName>
</protein>